<dbReference type="PROSITE" id="PS50222">
    <property type="entry name" value="EF_HAND_2"/>
    <property type="match status" value="1"/>
</dbReference>
<dbReference type="Proteomes" id="UP000499080">
    <property type="component" value="Unassembled WGS sequence"/>
</dbReference>
<dbReference type="GO" id="GO:0005509">
    <property type="term" value="F:calcium ion binding"/>
    <property type="evidence" value="ECO:0007669"/>
    <property type="project" value="InterPro"/>
</dbReference>
<organism evidence="3 4">
    <name type="scientific">Araneus ventricosus</name>
    <name type="common">Orbweaver spider</name>
    <name type="synonym">Epeira ventricosa</name>
    <dbReference type="NCBI Taxonomy" id="182803"/>
    <lineage>
        <taxon>Eukaryota</taxon>
        <taxon>Metazoa</taxon>
        <taxon>Ecdysozoa</taxon>
        <taxon>Arthropoda</taxon>
        <taxon>Chelicerata</taxon>
        <taxon>Arachnida</taxon>
        <taxon>Araneae</taxon>
        <taxon>Araneomorphae</taxon>
        <taxon>Entelegynae</taxon>
        <taxon>Araneoidea</taxon>
        <taxon>Araneidae</taxon>
        <taxon>Araneus</taxon>
    </lineage>
</organism>
<dbReference type="CDD" id="cd00051">
    <property type="entry name" value="EFh"/>
    <property type="match status" value="1"/>
</dbReference>
<dbReference type="AlphaFoldDB" id="A0A4Y2G6U2"/>
<protein>
    <submittedName>
        <fullName evidence="3">Polycystin-2</fullName>
    </submittedName>
</protein>
<dbReference type="SUPFAM" id="SSF47473">
    <property type="entry name" value="EF-hand"/>
    <property type="match status" value="1"/>
</dbReference>
<dbReference type="Pfam" id="PF13499">
    <property type="entry name" value="EF-hand_7"/>
    <property type="match status" value="1"/>
</dbReference>
<dbReference type="PROSITE" id="PS00018">
    <property type="entry name" value="EF_HAND_1"/>
    <property type="match status" value="1"/>
</dbReference>
<evidence type="ECO:0000313" key="4">
    <source>
        <dbReference type="Proteomes" id="UP000499080"/>
    </source>
</evidence>
<dbReference type="Gene3D" id="1.20.5.340">
    <property type="match status" value="1"/>
</dbReference>
<reference evidence="3 4" key="1">
    <citation type="journal article" date="2019" name="Sci. Rep.">
        <title>Orb-weaving spider Araneus ventricosus genome elucidates the spidroin gene catalogue.</title>
        <authorList>
            <person name="Kono N."/>
            <person name="Nakamura H."/>
            <person name="Ohtoshi R."/>
            <person name="Moran D.A.P."/>
            <person name="Shinohara A."/>
            <person name="Yoshida Y."/>
            <person name="Fujiwara M."/>
            <person name="Mori M."/>
            <person name="Tomita M."/>
            <person name="Arakawa K."/>
        </authorList>
    </citation>
    <scope>NUCLEOTIDE SEQUENCE [LARGE SCALE GENOMIC DNA]</scope>
</reference>
<dbReference type="InterPro" id="IPR011992">
    <property type="entry name" value="EF-hand-dom_pair"/>
</dbReference>
<evidence type="ECO:0000256" key="1">
    <source>
        <dbReference type="ARBA" id="ARBA00022837"/>
    </source>
</evidence>
<dbReference type="OrthoDB" id="6422897at2759"/>
<dbReference type="SMART" id="SM00054">
    <property type="entry name" value="EFh"/>
    <property type="match status" value="2"/>
</dbReference>
<keyword evidence="1" id="KW-0106">Calcium</keyword>
<keyword evidence="4" id="KW-1185">Reference proteome</keyword>
<dbReference type="FunFam" id="1.20.5.340:FF:000020">
    <property type="entry name" value="polycystin-2 isoform X1"/>
    <property type="match status" value="1"/>
</dbReference>
<dbReference type="InterPro" id="IPR002048">
    <property type="entry name" value="EF_hand_dom"/>
</dbReference>
<comment type="caution">
    <text evidence="3">The sequence shown here is derived from an EMBL/GenBank/DDBJ whole genome shotgun (WGS) entry which is preliminary data.</text>
</comment>
<gene>
    <name evidence="3" type="primary">pkd2_1</name>
    <name evidence="3" type="ORF">AVEN_50277_1</name>
</gene>
<dbReference type="EMBL" id="BGPR01001217">
    <property type="protein sequence ID" value="GBM48486.1"/>
    <property type="molecule type" value="Genomic_DNA"/>
</dbReference>
<evidence type="ECO:0000259" key="2">
    <source>
        <dbReference type="PROSITE" id="PS50222"/>
    </source>
</evidence>
<name>A0A4Y2G6U2_ARAVE</name>
<evidence type="ECO:0000313" key="3">
    <source>
        <dbReference type="EMBL" id="GBM48486.1"/>
    </source>
</evidence>
<accession>A0A4Y2G6U2</accession>
<sequence length="242" mass="27851">MNMFLAIINDTYAEVKAEINESNSDFEIADFFKKGYNNILGKLGKRDKIQDIQNALRIADFDGDKKLSYQEVRQQLKARNLSEMEIEMLFAKYDVDGNRELDEKEMQQMFADLEGQKLQLDDEINNQQSMVASDASRPPTAAAFGRGNGSGVPADEFNVLTRRVDRMEHSIGSIVSKIDAVLVKMEGMEKAKVKRRENMNKILNSISESENLDEKAKRQQMEQLVREELQRWDSDQSLNMRR</sequence>
<feature type="domain" description="EF-hand" evidence="2">
    <location>
        <begin position="81"/>
        <end position="116"/>
    </location>
</feature>
<dbReference type="Gene3D" id="1.10.238.10">
    <property type="entry name" value="EF-hand"/>
    <property type="match status" value="1"/>
</dbReference>
<proteinExistence type="predicted"/>
<dbReference type="InterPro" id="IPR018247">
    <property type="entry name" value="EF_Hand_1_Ca_BS"/>
</dbReference>